<dbReference type="PROSITE" id="PS50893">
    <property type="entry name" value="ABC_TRANSPORTER_2"/>
    <property type="match status" value="2"/>
</dbReference>
<dbReference type="Pfam" id="PF16326">
    <property type="entry name" value="ABC_tran_CTD"/>
    <property type="match status" value="1"/>
</dbReference>
<dbReference type="InterPro" id="IPR045853">
    <property type="entry name" value="Pep_chain_release_fac_I_sf"/>
</dbReference>
<dbReference type="EMBL" id="AAVL02000033">
    <property type="protein sequence ID" value="EDM51478.1"/>
    <property type="molecule type" value="Genomic_DNA"/>
</dbReference>
<dbReference type="PANTHER" id="PTHR42855">
    <property type="entry name" value="ABC TRANSPORTER ATP-BINDING SUBUNIT"/>
    <property type="match status" value="1"/>
</dbReference>
<dbReference type="FunFam" id="3.40.50.300:FF:000309">
    <property type="entry name" value="ABC transporter ATP-binding protein"/>
    <property type="match status" value="1"/>
</dbReference>
<evidence type="ECO:0000259" key="5">
    <source>
        <dbReference type="PROSITE" id="PS50893"/>
    </source>
</evidence>
<dbReference type="PROSITE" id="PS00211">
    <property type="entry name" value="ABC_TRANSPORTER_1"/>
    <property type="match status" value="1"/>
</dbReference>
<dbReference type="GO" id="GO:0005524">
    <property type="term" value="F:ATP binding"/>
    <property type="evidence" value="ECO:0007669"/>
    <property type="project" value="UniProtKB-KW"/>
</dbReference>
<dbReference type="InterPro" id="IPR037118">
    <property type="entry name" value="Val-tRNA_synth_C_sf"/>
</dbReference>
<evidence type="ECO:0000256" key="4">
    <source>
        <dbReference type="SAM" id="Coils"/>
    </source>
</evidence>
<dbReference type="AlphaFoldDB" id="A5Z6Q3"/>
<feature type="domain" description="ABC transporter" evidence="5">
    <location>
        <begin position="20"/>
        <end position="275"/>
    </location>
</feature>
<comment type="caution">
    <text evidence="6">The sequence shown here is derived from an EMBL/GenBank/DDBJ whole genome shotgun (WGS) entry which is preliminary data.</text>
</comment>
<accession>A5Z6Q3</accession>
<dbReference type="InterPro" id="IPR032524">
    <property type="entry name" value="ABC_tran_C"/>
</dbReference>
<dbReference type="InterPro" id="IPR032781">
    <property type="entry name" value="ABC_tran_Xtn"/>
</dbReference>
<reference evidence="6 7" key="1">
    <citation type="submission" date="2007-03" db="EMBL/GenBank/DDBJ databases">
        <authorList>
            <person name="Fulton L."/>
            <person name="Clifton S."/>
            <person name="Fulton B."/>
            <person name="Xu J."/>
            <person name="Minx P."/>
            <person name="Pepin K.H."/>
            <person name="Johnson M."/>
            <person name="Thiruvilangam P."/>
            <person name="Bhonagiri V."/>
            <person name="Nash W.E."/>
            <person name="Mardis E.R."/>
            <person name="Wilson R.K."/>
        </authorList>
    </citation>
    <scope>NUCLEOTIDE SEQUENCE [LARGE SCALE GENOMIC DNA]</scope>
    <source>
        <strain evidence="6 7">ATCC 27560</strain>
    </source>
</reference>
<proteinExistence type="predicted"/>
<feature type="coiled-coil region" evidence="4">
    <location>
        <begin position="580"/>
        <end position="647"/>
    </location>
</feature>
<dbReference type="SMART" id="SM00382">
    <property type="entry name" value="AAA"/>
    <property type="match status" value="2"/>
</dbReference>
<dbReference type="GO" id="GO:0016887">
    <property type="term" value="F:ATP hydrolysis activity"/>
    <property type="evidence" value="ECO:0007669"/>
    <property type="project" value="InterPro"/>
</dbReference>
<reference evidence="6 7" key="2">
    <citation type="submission" date="2007-04" db="EMBL/GenBank/DDBJ databases">
        <title>Draft genome sequence of Eubacterium ventriosum (ATCC 27560).</title>
        <authorList>
            <person name="Sudarsanam P."/>
            <person name="Ley R."/>
            <person name="Guruge J."/>
            <person name="Turnbaugh P.J."/>
            <person name="Mahowald M."/>
            <person name="Liep D."/>
            <person name="Gordon J."/>
        </authorList>
    </citation>
    <scope>NUCLEOTIDE SEQUENCE [LARGE SCALE GENOMIC DNA]</scope>
    <source>
        <strain evidence="6 7">ATCC 27560</strain>
    </source>
</reference>
<dbReference type="FunFam" id="3.40.50.300:FF:000011">
    <property type="entry name" value="Putative ABC transporter ATP-binding component"/>
    <property type="match status" value="1"/>
</dbReference>
<evidence type="ECO:0000256" key="1">
    <source>
        <dbReference type="ARBA" id="ARBA00022737"/>
    </source>
</evidence>
<sequence length="656" mass="74248">MVNCSLLANTNTLGGFIMILSCNHISKSYGVDTILDDCSFFVNDGEKAAIVGNNGAGKSTIMKIIMGELSADNGTITLGKNKTIGYLAQYQDLASHNSIYDEVKSVKADIINMEKKLVEYEKAMSGVSGDELHKLMENYTNLEHRFQLLNGYSYKSEIEGVIKGLGFTEDDFNREVGTLSGGQKTRVALCKLLLEKPDIIMLDEPTNHLDLTSIKWLETYLSNYNGAVLIIAHDRYFLDKIVTKVIEIENTHCHVYDGNYSDFSVKKKQLRQAQLNLYLKQQSEIKHQEEVIAKLRSYKQEKFYKRAESREKALANMERIDKPEELKDVMNIKLEPDCISGNDVLTVEGLSKSFDNLHLFSDISFEIKRGEHVALIGDNGTGKTTILKIINDIISADAGTVKLGTNVHIGYYDQEHHNLEDSNTLFEEIADAYPDMTNTKIRNTLAAFMFTGDDVFKLVKDLSGGEKGRLSLAKLMLSEANLIILDEPTNHLDMTSKEILENAINNYTGTVFYVSHDRYFINQTASRILELTNTKIINYLGNYDYYEEKCEELTKTYAPAIEKEKKVTSTSSGKQDYLERKAEAARTRKLKNDISKVEKEIKEKEDRLNELDELLADPAVSTNSAKLNEISKEQNEISERLDELMDQWEILSDQLD</sequence>
<dbReference type="InterPro" id="IPR017871">
    <property type="entry name" value="ABC_transporter-like_CS"/>
</dbReference>
<dbReference type="SUPFAM" id="SSF75620">
    <property type="entry name" value="Release factor"/>
    <property type="match status" value="1"/>
</dbReference>
<keyword evidence="1" id="KW-0677">Repeat</keyword>
<dbReference type="GO" id="GO:0003677">
    <property type="term" value="F:DNA binding"/>
    <property type="evidence" value="ECO:0007669"/>
    <property type="project" value="InterPro"/>
</dbReference>
<keyword evidence="2" id="KW-0547">Nucleotide-binding</keyword>
<dbReference type="Proteomes" id="UP000006000">
    <property type="component" value="Unassembled WGS sequence"/>
</dbReference>
<evidence type="ECO:0000256" key="3">
    <source>
        <dbReference type="ARBA" id="ARBA00022840"/>
    </source>
</evidence>
<dbReference type="PANTHER" id="PTHR42855:SF2">
    <property type="entry name" value="DRUG RESISTANCE ABC TRANSPORTER,ATP-BINDING PROTEIN"/>
    <property type="match status" value="1"/>
</dbReference>
<dbReference type="CDD" id="cd03221">
    <property type="entry name" value="ABCF_EF-3"/>
    <property type="match status" value="2"/>
</dbReference>
<dbReference type="InterPro" id="IPR027417">
    <property type="entry name" value="P-loop_NTPase"/>
</dbReference>
<evidence type="ECO:0000256" key="2">
    <source>
        <dbReference type="ARBA" id="ARBA00022741"/>
    </source>
</evidence>
<name>A5Z6Q3_9FIRM</name>
<keyword evidence="4" id="KW-0175">Coiled coil</keyword>
<dbReference type="Gene3D" id="3.40.50.300">
    <property type="entry name" value="P-loop containing nucleotide triphosphate hydrolases"/>
    <property type="match status" value="2"/>
</dbReference>
<dbReference type="SUPFAM" id="SSF52540">
    <property type="entry name" value="P-loop containing nucleoside triphosphate hydrolases"/>
    <property type="match status" value="2"/>
</dbReference>
<evidence type="ECO:0000313" key="6">
    <source>
        <dbReference type="EMBL" id="EDM51478.1"/>
    </source>
</evidence>
<keyword evidence="3 6" id="KW-0067">ATP-binding</keyword>
<dbReference type="Pfam" id="PF12848">
    <property type="entry name" value="ABC_tran_Xtn"/>
    <property type="match status" value="1"/>
</dbReference>
<organism evidence="6 7">
    <name type="scientific">Eubacterium ventriosum ATCC 27560</name>
    <dbReference type="NCBI Taxonomy" id="411463"/>
    <lineage>
        <taxon>Bacteria</taxon>
        <taxon>Bacillati</taxon>
        <taxon>Bacillota</taxon>
        <taxon>Clostridia</taxon>
        <taxon>Eubacteriales</taxon>
        <taxon>Eubacteriaceae</taxon>
        <taxon>Eubacterium</taxon>
    </lineage>
</organism>
<gene>
    <name evidence="6" type="ORF">EUBVEN_01386</name>
</gene>
<dbReference type="InterPro" id="IPR051309">
    <property type="entry name" value="ABCF_ATPase"/>
</dbReference>
<dbReference type="Pfam" id="PF00005">
    <property type="entry name" value="ABC_tran"/>
    <property type="match status" value="2"/>
</dbReference>
<dbReference type="eggNOG" id="COG0488">
    <property type="taxonomic scope" value="Bacteria"/>
</dbReference>
<evidence type="ECO:0000313" key="7">
    <source>
        <dbReference type="Proteomes" id="UP000006000"/>
    </source>
</evidence>
<dbReference type="Gene3D" id="1.10.287.380">
    <property type="entry name" value="Valyl-tRNA synthetase, C-terminal domain"/>
    <property type="match status" value="1"/>
</dbReference>
<dbReference type="InterPro" id="IPR003593">
    <property type="entry name" value="AAA+_ATPase"/>
</dbReference>
<dbReference type="InterPro" id="IPR003439">
    <property type="entry name" value="ABC_transporter-like_ATP-bd"/>
</dbReference>
<feature type="domain" description="ABC transporter" evidence="5">
    <location>
        <begin position="345"/>
        <end position="558"/>
    </location>
</feature>
<dbReference type="STRING" id="411463.EUBVEN_01386"/>
<protein>
    <submittedName>
        <fullName evidence="6">ABC transporter, ATP-binding protein</fullName>
    </submittedName>
</protein>
<dbReference type="HOGENOM" id="CLU_000604_36_0_9"/>